<dbReference type="EMBL" id="AWQX01000386">
    <property type="protein sequence ID" value="EST18957.1"/>
    <property type="molecule type" value="Genomic_DNA"/>
</dbReference>
<feature type="region of interest" description="Disordered" evidence="3">
    <location>
        <begin position="74"/>
        <end position="109"/>
    </location>
</feature>
<reference evidence="5 6" key="1">
    <citation type="journal article" date="2014" name="Genome Announc.">
        <title>Draft Genome Sequence of Streptomyces roseochromogenes subsp. oscitans DS 12.976, Producer of the Aminocoumarin Antibiotic Clorobiocin.</title>
        <authorList>
            <person name="Ruckert C."/>
            <person name="Kalinowski J."/>
            <person name="Heide L."/>
            <person name="Apel A.K."/>
        </authorList>
    </citation>
    <scope>NUCLEOTIDE SEQUENCE [LARGE SCALE GENOMIC DNA]</scope>
    <source>
        <strain evidence="5 6">DS 12.976</strain>
    </source>
</reference>
<comment type="cofactor">
    <cofactor evidence="1">
        <name>a divalent metal cation</name>
        <dbReference type="ChEBI" id="CHEBI:60240"/>
    </cofactor>
</comment>
<evidence type="ECO:0000256" key="2">
    <source>
        <dbReference type="ARBA" id="ARBA00022723"/>
    </source>
</evidence>
<protein>
    <recommendedName>
        <fullName evidence="4">DDE Tnp4 domain-containing protein</fullName>
    </recommendedName>
</protein>
<dbReference type="GO" id="GO:0046872">
    <property type="term" value="F:metal ion binding"/>
    <property type="evidence" value="ECO:0007669"/>
    <property type="project" value="UniProtKB-KW"/>
</dbReference>
<evidence type="ECO:0000313" key="5">
    <source>
        <dbReference type="EMBL" id="EST18957.1"/>
    </source>
</evidence>
<accession>V6JGB8</accession>
<evidence type="ECO:0000259" key="4">
    <source>
        <dbReference type="Pfam" id="PF13359"/>
    </source>
</evidence>
<keyword evidence="2" id="KW-0479">Metal-binding</keyword>
<sequence>MWASEGTTMFSGKHRDTGFNLQVAATLAGDLLAVSAPVPGSRHDVYAWRQSHFPDAFAGRENVGDLGYVGSGMLTGRRKPPGQNAPLETRCSTGASASSVPPSNARSRT</sequence>
<feature type="compositionally biased region" description="Polar residues" evidence="3">
    <location>
        <begin position="90"/>
        <end position="109"/>
    </location>
</feature>
<proteinExistence type="predicted"/>
<dbReference type="PATRIC" id="fig|1352936.5.peg.9212"/>
<organism evidence="5 6">
    <name type="scientific">Streptomyces roseochromogenus subsp. oscitans DS 12.976</name>
    <dbReference type="NCBI Taxonomy" id="1352936"/>
    <lineage>
        <taxon>Bacteria</taxon>
        <taxon>Bacillati</taxon>
        <taxon>Actinomycetota</taxon>
        <taxon>Actinomycetes</taxon>
        <taxon>Kitasatosporales</taxon>
        <taxon>Streptomycetaceae</taxon>
        <taxon>Streptomyces</taxon>
    </lineage>
</organism>
<dbReference type="HOGENOM" id="CLU_2182554_0_0_11"/>
<evidence type="ECO:0000256" key="3">
    <source>
        <dbReference type="SAM" id="MobiDB-lite"/>
    </source>
</evidence>
<dbReference type="Proteomes" id="UP000017984">
    <property type="component" value="Chromosome"/>
</dbReference>
<dbReference type="AlphaFoldDB" id="V6JGB8"/>
<evidence type="ECO:0000313" key="6">
    <source>
        <dbReference type="Proteomes" id="UP000017984"/>
    </source>
</evidence>
<dbReference type="Pfam" id="PF13359">
    <property type="entry name" value="DDE_Tnp_4"/>
    <property type="match status" value="1"/>
</dbReference>
<name>V6JGB8_STRRC</name>
<evidence type="ECO:0000256" key="1">
    <source>
        <dbReference type="ARBA" id="ARBA00001968"/>
    </source>
</evidence>
<dbReference type="OrthoDB" id="4331939at2"/>
<feature type="domain" description="DDE Tnp4" evidence="4">
    <location>
        <begin position="8"/>
        <end position="91"/>
    </location>
</feature>
<dbReference type="STRING" id="1352936.M878_44380"/>
<gene>
    <name evidence="5" type="ORF">M878_44380</name>
</gene>
<keyword evidence="6" id="KW-1185">Reference proteome</keyword>
<comment type="caution">
    <text evidence="5">The sequence shown here is derived from an EMBL/GenBank/DDBJ whole genome shotgun (WGS) entry which is preliminary data.</text>
</comment>
<dbReference type="InterPro" id="IPR027806">
    <property type="entry name" value="HARBI1_dom"/>
</dbReference>